<protein>
    <submittedName>
        <fullName evidence="2">Uncharacterized protein</fullName>
    </submittedName>
</protein>
<comment type="caution">
    <text evidence="2">The sequence shown here is derived from an EMBL/GenBank/DDBJ whole genome shotgun (WGS) entry which is preliminary data.</text>
</comment>
<feature type="compositionally biased region" description="Acidic residues" evidence="1">
    <location>
        <begin position="72"/>
        <end position="84"/>
    </location>
</feature>
<evidence type="ECO:0000313" key="2">
    <source>
        <dbReference type="EMBL" id="RCX28434.1"/>
    </source>
</evidence>
<dbReference type="Proteomes" id="UP000252707">
    <property type="component" value="Unassembled WGS sequence"/>
</dbReference>
<gene>
    <name evidence="2" type="ORF">DFQ59_107182</name>
</gene>
<dbReference type="RefSeq" id="WP_114280365.1">
    <property type="nucleotide sequence ID" value="NZ_QPJY01000007.1"/>
</dbReference>
<name>A0A369C9G7_9GAMM</name>
<evidence type="ECO:0000256" key="1">
    <source>
        <dbReference type="SAM" id="MobiDB-lite"/>
    </source>
</evidence>
<organism evidence="2 3">
    <name type="scientific">Thioalbus denitrificans</name>
    <dbReference type="NCBI Taxonomy" id="547122"/>
    <lineage>
        <taxon>Bacteria</taxon>
        <taxon>Pseudomonadati</taxon>
        <taxon>Pseudomonadota</taxon>
        <taxon>Gammaproteobacteria</taxon>
        <taxon>Chromatiales</taxon>
        <taxon>Ectothiorhodospiraceae</taxon>
        <taxon>Thioalbus</taxon>
    </lineage>
</organism>
<keyword evidence="3" id="KW-1185">Reference proteome</keyword>
<evidence type="ECO:0000313" key="3">
    <source>
        <dbReference type="Proteomes" id="UP000252707"/>
    </source>
</evidence>
<dbReference type="EMBL" id="QPJY01000007">
    <property type="protein sequence ID" value="RCX28434.1"/>
    <property type="molecule type" value="Genomic_DNA"/>
</dbReference>
<dbReference type="AlphaFoldDB" id="A0A369C9G7"/>
<accession>A0A369C9G7</accession>
<proteinExistence type="predicted"/>
<reference evidence="2 3" key="1">
    <citation type="submission" date="2018-07" db="EMBL/GenBank/DDBJ databases">
        <title>Genomic Encyclopedia of Type Strains, Phase IV (KMG-IV): sequencing the most valuable type-strain genomes for metagenomic binning, comparative biology and taxonomic classification.</title>
        <authorList>
            <person name="Goeker M."/>
        </authorList>
    </citation>
    <scope>NUCLEOTIDE SEQUENCE [LARGE SCALE GENOMIC DNA]</scope>
    <source>
        <strain evidence="2 3">DSM 26407</strain>
    </source>
</reference>
<sequence length="84" mass="8937">MQTYKLSPERAAEVSIITQYGQRFGHPPPPGALQDGTAVRLAKQALETGIPVAEWMDEPEGTIPGSSIVLGDFDEPNDGGADNE</sequence>
<feature type="region of interest" description="Disordered" evidence="1">
    <location>
        <begin position="56"/>
        <end position="84"/>
    </location>
</feature>